<dbReference type="AlphaFoldDB" id="A0ABC8UCD8"/>
<comment type="caution">
    <text evidence="1">The sequence shown here is derived from an EMBL/GenBank/DDBJ whole genome shotgun (WGS) entry which is preliminary data.</text>
</comment>
<organism evidence="1 2">
    <name type="scientific">Ilex paraguariensis</name>
    <name type="common">yerba mate</name>
    <dbReference type="NCBI Taxonomy" id="185542"/>
    <lineage>
        <taxon>Eukaryota</taxon>
        <taxon>Viridiplantae</taxon>
        <taxon>Streptophyta</taxon>
        <taxon>Embryophyta</taxon>
        <taxon>Tracheophyta</taxon>
        <taxon>Spermatophyta</taxon>
        <taxon>Magnoliopsida</taxon>
        <taxon>eudicotyledons</taxon>
        <taxon>Gunneridae</taxon>
        <taxon>Pentapetalae</taxon>
        <taxon>asterids</taxon>
        <taxon>campanulids</taxon>
        <taxon>Aquifoliales</taxon>
        <taxon>Aquifoliaceae</taxon>
        <taxon>Ilex</taxon>
    </lineage>
</organism>
<keyword evidence="2" id="KW-1185">Reference proteome</keyword>
<evidence type="ECO:0000313" key="1">
    <source>
        <dbReference type="EMBL" id="CAK9177237.1"/>
    </source>
</evidence>
<gene>
    <name evidence="1" type="ORF">ILEXP_LOCUS47116</name>
</gene>
<evidence type="ECO:0000313" key="2">
    <source>
        <dbReference type="Proteomes" id="UP001642360"/>
    </source>
</evidence>
<dbReference type="Proteomes" id="UP001642360">
    <property type="component" value="Unassembled WGS sequence"/>
</dbReference>
<name>A0ABC8UCD8_9AQUA</name>
<dbReference type="EMBL" id="CAUOFW020007006">
    <property type="protein sequence ID" value="CAK9177237.1"/>
    <property type="molecule type" value="Genomic_DNA"/>
</dbReference>
<reference evidence="1 2" key="1">
    <citation type="submission" date="2024-02" db="EMBL/GenBank/DDBJ databases">
        <authorList>
            <person name="Vignale AGUSTIN F."/>
            <person name="Sosa J E."/>
            <person name="Modenutti C."/>
        </authorList>
    </citation>
    <scope>NUCLEOTIDE SEQUENCE [LARGE SCALE GENOMIC DNA]</scope>
</reference>
<sequence>MVFERLEVKRRRNREADSLGSQKQSVPVILELKEFSSGLEKELQAICVVASQVESGDCGGCGGGKVAEKGNLFGT</sequence>
<protein>
    <submittedName>
        <fullName evidence="1">Uncharacterized protein</fullName>
    </submittedName>
</protein>
<accession>A0ABC8UCD8</accession>
<proteinExistence type="predicted"/>